<evidence type="ECO:0000256" key="4">
    <source>
        <dbReference type="ARBA" id="ARBA00022807"/>
    </source>
</evidence>
<organism evidence="9 10">
    <name type="scientific">Antrihabitans spumae</name>
    <dbReference type="NCBI Taxonomy" id="3373370"/>
    <lineage>
        <taxon>Bacteria</taxon>
        <taxon>Bacillati</taxon>
        <taxon>Actinomycetota</taxon>
        <taxon>Actinomycetes</taxon>
        <taxon>Mycobacteriales</taxon>
        <taxon>Nocardiaceae</taxon>
        <taxon>Antrihabitans</taxon>
    </lineage>
</organism>
<evidence type="ECO:0000256" key="3">
    <source>
        <dbReference type="ARBA" id="ARBA00022801"/>
    </source>
</evidence>
<dbReference type="InterPro" id="IPR000064">
    <property type="entry name" value="NLP_P60_dom"/>
</dbReference>
<keyword evidence="5" id="KW-0175">Coiled coil</keyword>
<feature type="compositionally biased region" description="Basic residues" evidence="6">
    <location>
        <begin position="340"/>
        <end position="350"/>
    </location>
</feature>
<accession>A0ABW7KDW9</accession>
<evidence type="ECO:0000259" key="8">
    <source>
        <dbReference type="PROSITE" id="PS51935"/>
    </source>
</evidence>
<comment type="similarity">
    <text evidence="1">Belongs to the peptidase C40 family.</text>
</comment>
<feature type="chain" id="PRO_5046637952" evidence="7">
    <location>
        <begin position="40"/>
        <end position="494"/>
    </location>
</feature>
<feature type="signal peptide" evidence="7">
    <location>
        <begin position="1"/>
        <end position="39"/>
    </location>
</feature>
<dbReference type="Gene3D" id="3.90.1720.10">
    <property type="entry name" value="endopeptidase domain like (from Nostoc punctiforme)"/>
    <property type="match status" value="1"/>
</dbReference>
<feature type="domain" description="NlpC/P60" evidence="8">
    <location>
        <begin position="355"/>
        <end position="494"/>
    </location>
</feature>
<keyword evidence="3" id="KW-0378">Hydrolase</keyword>
<name>A0ABW7KDW9_9NOCA</name>
<dbReference type="PANTHER" id="PTHR47359:SF3">
    <property type="entry name" value="NLP_P60 DOMAIN-CONTAINING PROTEIN-RELATED"/>
    <property type="match status" value="1"/>
</dbReference>
<evidence type="ECO:0000256" key="6">
    <source>
        <dbReference type="SAM" id="MobiDB-lite"/>
    </source>
</evidence>
<evidence type="ECO:0000256" key="1">
    <source>
        <dbReference type="ARBA" id="ARBA00007074"/>
    </source>
</evidence>
<evidence type="ECO:0000256" key="7">
    <source>
        <dbReference type="SAM" id="SignalP"/>
    </source>
</evidence>
<dbReference type="PANTHER" id="PTHR47359">
    <property type="entry name" value="PEPTIDOGLYCAN DL-ENDOPEPTIDASE CWLO"/>
    <property type="match status" value="1"/>
</dbReference>
<dbReference type="PROSITE" id="PS51935">
    <property type="entry name" value="NLPC_P60"/>
    <property type="match status" value="1"/>
</dbReference>
<protein>
    <submittedName>
        <fullName evidence="9">NlpC/P60 family protein</fullName>
    </submittedName>
</protein>
<dbReference type="RefSeq" id="WP_395123342.1">
    <property type="nucleotide sequence ID" value="NZ_JBIMSP010000002.1"/>
</dbReference>
<dbReference type="InterPro" id="IPR038765">
    <property type="entry name" value="Papain-like_cys_pep_sf"/>
</dbReference>
<evidence type="ECO:0000256" key="5">
    <source>
        <dbReference type="SAM" id="Coils"/>
    </source>
</evidence>
<keyword evidence="7" id="KW-0732">Signal</keyword>
<proteinExistence type="inferred from homology"/>
<keyword evidence="4" id="KW-0788">Thiol protease</keyword>
<dbReference type="EMBL" id="JBIMSP010000002">
    <property type="protein sequence ID" value="MFH5240634.1"/>
    <property type="molecule type" value="Genomic_DNA"/>
</dbReference>
<feature type="region of interest" description="Disordered" evidence="6">
    <location>
        <begin position="312"/>
        <end position="356"/>
    </location>
</feature>
<dbReference type="InterPro" id="IPR051794">
    <property type="entry name" value="PG_Endopeptidase_C40"/>
</dbReference>
<dbReference type="SUPFAM" id="SSF54001">
    <property type="entry name" value="Cysteine proteinases"/>
    <property type="match status" value="1"/>
</dbReference>
<reference evidence="9 10" key="1">
    <citation type="submission" date="2024-10" db="EMBL/GenBank/DDBJ databases">
        <authorList>
            <person name="Riesco R."/>
        </authorList>
    </citation>
    <scope>NUCLEOTIDE SEQUENCE [LARGE SCALE GENOMIC DNA]</scope>
    <source>
        <strain evidence="9 10">NCIMB 15448</strain>
    </source>
</reference>
<dbReference type="Proteomes" id="UP001609176">
    <property type="component" value="Unassembled WGS sequence"/>
</dbReference>
<keyword evidence="2" id="KW-0645">Protease</keyword>
<gene>
    <name evidence="9" type="ORF">ACHIPV_01895</name>
</gene>
<sequence length="494" mass="51826">MKQKSSSRGRPRTATTAARALIGMIVAVALAAAVPGTSAAVPPPPPNPSDSDIAQADTQVQAQLGNVGELINQVAAANEQLRQLDDAVAAKREEVNKALVDLQNARSAVDAAAAFVGTAQQALVDSGAQIEQAQTRFDGYAAQSYMQGNAGAASVGSYLGSKTPDDVMNQAQLLQLVSSSQEAVVDNLQRARTAQANKDSSARKAKQDADVAAADAEAKKGEAEQAIAVAQSALAEQANRKQQIEDQRASAQAQLDAARSNVAGLQDQRSNYEQWDTQRQFEEQAIAAAAETAQELALQAAARVAANQAARDRAAELSSGQRPHTQVEDDDANSTPAPKTKSKPKSKTKPKVTGSAAVETVIDRGMSQLGVTYAWGGGDENGPTKGIKDGGVADSHGDYKKVGFDCSGLMVYAFAGIGISLPHYSGYQYTSGEQVPIDEMERGDMLFWGPNGSQHVALYLGNGEMLEAPQSGDVVKISPVREGGIMPYAVRLYD</sequence>
<feature type="coiled-coil region" evidence="5">
    <location>
        <begin position="206"/>
        <end position="268"/>
    </location>
</feature>
<comment type="caution">
    <text evidence="9">The sequence shown here is derived from an EMBL/GenBank/DDBJ whole genome shotgun (WGS) entry which is preliminary data.</text>
</comment>
<evidence type="ECO:0000313" key="9">
    <source>
        <dbReference type="EMBL" id="MFH5240634.1"/>
    </source>
</evidence>
<dbReference type="Pfam" id="PF00877">
    <property type="entry name" value="NLPC_P60"/>
    <property type="match status" value="1"/>
</dbReference>
<evidence type="ECO:0000256" key="2">
    <source>
        <dbReference type="ARBA" id="ARBA00022670"/>
    </source>
</evidence>
<evidence type="ECO:0000313" key="10">
    <source>
        <dbReference type="Proteomes" id="UP001609176"/>
    </source>
</evidence>
<feature type="coiled-coil region" evidence="5">
    <location>
        <begin position="67"/>
        <end position="94"/>
    </location>
</feature>